<dbReference type="PANTHER" id="PTHR48020:SF4">
    <property type="entry name" value="SYMPORT, PUTATIVE (AFU_ORTHOLOGUE AFUA_3G11790)-RELATED"/>
    <property type="match status" value="1"/>
</dbReference>
<evidence type="ECO:0000313" key="11">
    <source>
        <dbReference type="EMBL" id="CEL07195.1"/>
    </source>
</evidence>
<gene>
    <name evidence="11" type="ORF">ASPCAL10358</name>
</gene>
<evidence type="ECO:0000256" key="8">
    <source>
        <dbReference type="SAM" id="MobiDB-lite"/>
    </source>
</evidence>
<keyword evidence="3 7" id="KW-0813">Transport</keyword>
<dbReference type="GO" id="GO:0022857">
    <property type="term" value="F:transmembrane transporter activity"/>
    <property type="evidence" value="ECO:0007669"/>
    <property type="project" value="InterPro"/>
</dbReference>
<feature type="transmembrane region" description="Helical" evidence="9">
    <location>
        <begin position="294"/>
        <end position="317"/>
    </location>
</feature>
<evidence type="ECO:0000256" key="4">
    <source>
        <dbReference type="ARBA" id="ARBA00022692"/>
    </source>
</evidence>
<feature type="transmembrane region" description="Helical" evidence="9">
    <location>
        <begin position="207"/>
        <end position="226"/>
    </location>
</feature>
<keyword evidence="4 9" id="KW-0812">Transmembrane</keyword>
<dbReference type="GO" id="GO:0015791">
    <property type="term" value="P:polyol transmembrane transport"/>
    <property type="evidence" value="ECO:0007669"/>
    <property type="project" value="UniProtKB-ARBA"/>
</dbReference>
<dbReference type="GO" id="GO:0015798">
    <property type="term" value="P:myo-inositol transport"/>
    <property type="evidence" value="ECO:0007669"/>
    <property type="project" value="UniProtKB-ARBA"/>
</dbReference>
<comment type="similarity">
    <text evidence="2 7">Belongs to the major facilitator superfamily. Sugar transporter (TC 2.A.1.1) family.</text>
</comment>
<feature type="transmembrane region" description="Helical" evidence="9">
    <location>
        <begin position="388"/>
        <end position="413"/>
    </location>
</feature>
<dbReference type="PROSITE" id="PS00217">
    <property type="entry name" value="SUGAR_TRANSPORT_2"/>
    <property type="match status" value="1"/>
</dbReference>
<evidence type="ECO:0000256" key="2">
    <source>
        <dbReference type="ARBA" id="ARBA00010992"/>
    </source>
</evidence>
<dbReference type="AlphaFoldDB" id="A0A0U5G6K7"/>
<keyword evidence="12" id="KW-1185">Reference proteome</keyword>
<dbReference type="PANTHER" id="PTHR48020">
    <property type="entry name" value="PROTON MYO-INOSITOL COTRANSPORTER"/>
    <property type="match status" value="1"/>
</dbReference>
<accession>A0A0U5G6K7</accession>
<feature type="transmembrane region" description="Helical" evidence="9">
    <location>
        <begin position="266"/>
        <end position="288"/>
    </location>
</feature>
<protein>
    <submittedName>
        <fullName evidence="11">Putative Sugar transporter</fullName>
    </submittedName>
</protein>
<dbReference type="OrthoDB" id="5290825at2759"/>
<dbReference type="InterPro" id="IPR005828">
    <property type="entry name" value="MFS_sugar_transport-like"/>
</dbReference>
<evidence type="ECO:0000259" key="10">
    <source>
        <dbReference type="PROSITE" id="PS50850"/>
    </source>
</evidence>
<dbReference type="GO" id="GO:0016020">
    <property type="term" value="C:membrane"/>
    <property type="evidence" value="ECO:0007669"/>
    <property type="project" value="UniProtKB-SubCell"/>
</dbReference>
<feature type="region of interest" description="Disordered" evidence="8">
    <location>
        <begin position="1"/>
        <end position="24"/>
    </location>
</feature>
<dbReference type="STRING" id="454130.A0A0U5G6K7"/>
<feature type="transmembrane region" description="Helical" evidence="9">
    <location>
        <begin position="480"/>
        <end position="497"/>
    </location>
</feature>
<feature type="transmembrane region" description="Helical" evidence="9">
    <location>
        <begin position="452"/>
        <end position="474"/>
    </location>
</feature>
<feature type="transmembrane region" description="Helical" evidence="9">
    <location>
        <begin position="128"/>
        <end position="145"/>
    </location>
</feature>
<dbReference type="OMA" id="PYIASAC"/>
<dbReference type="EMBL" id="CDMC01000009">
    <property type="protein sequence ID" value="CEL07195.1"/>
    <property type="molecule type" value="Genomic_DNA"/>
</dbReference>
<comment type="subcellular location">
    <subcellularLocation>
        <location evidence="1">Membrane</location>
        <topology evidence="1">Multi-pass membrane protein</topology>
    </subcellularLocation>
</comment>
<feature type="domain" description="Major facilitator superfamily (MFS) profile" evidence="10">
    <location>
        <begin position="132"/>
        <end position="529"/>
    </location>
</feature>
<dbReference type="InterPro" id="IPR036259">
    <property type="entry name" value="MFS_trans_sf"/>
</dbReference>
<dbReference type="Pfam" id="PF00083">
    <property type="entry name" value="Sugar_tr"/>
    <property type="match status" value="1"/>
</dbReference>
<evidence type="ECO:0000256" key="7">
    <source>
        <dbReference type="RuleBase" id="RU003346"/>
    </source>
</evidence>
<dbReference type="Proteomes" id="UP000054771">
    <property type="component" value="Unassembled WGS sequence"/>
</dbReference>
<dbReference type="InterPro" id="IPR050814">
    <property type="entry name" value="Myo-inositol_Transporter"/>
</dbReference>
<reference evidence="12" key="1">
    <citation type="journal article" date="2016" name="Genome Announc.">
        <title>Draft genome sequences of fungus Aspergillus calidoustus.</title>
        <authorList>
            <person name="Horn F."/>
            <person name="Linde J."/>
            <person name="Mattern D.J."/>
            <person name="Walther G."/>
            <person name="Guthke R."/>
            <person name="Scherlach K."/>
            <person name="Martin K."/>
            <person name="Brakhage A.A."/>
            <person name="Petzke L."/>
            <person name="Valiante V."/>
        </authorList>
    </citation>
    <scope>NUCLEOTIDE SEQUENCE [LARGE SCALE GENOMIC DNA]</scope>
    <source>
        <strain evidence="12">SF006504</strain>
    </source>
</reference>
<dbReference type="InterPro" id="IPR005829">
    <property type="entry name" value="Sugar_transporter_CS"/>
</dbReference>
<organism evidence="11 12">
    <name type="scientific">Aspergillus calidoustus</name>
    <dbReference type="NCBI Taxonomy" id="454130"/>
    <lineage>
        <taxon>Eukaryota</taxon>
        <taxon>Fungi</taxon>
        <taxon>Dikarya</taxon>
        <taxon>Ascomycota</taxon>
        <taxon>Pezizomycotina</taxon>
        <taxon>Eurotiomycetes</taxon>
        <taxon>Eurotiomycetidae</taxon>
        <taxon>Eurotiales</taxon>
        <taxon>Aspergillaceae</taxon>
        <taxon>Aspergillus</taxon>
        <taxon>Aspergillus subgen. Nidulantes</taxon>
    </lineage>
</organism>
<evidence type="ECO:0000256" key="9">
    <source>
        <dbReference type="SAM" id="Phobius"/>
    </source>
</evidence>
<feature type="transmembrane region" description="Helical" evidence="9">
    <location>
        <begin position="425"/>
        <end position="445"/>
    </location>
</feature>
<dbReference type="PRINTS" id="PR00171">
    <property type="entry name" value="SUGRTRNSPORT"/>
</dbReference>
<dbReference type="NCBIfam" id="TIGR00879">
    <property type="entry name" value="SP"/>
    <property type="match status" value="1"/>
</dbReference>
<evidence type="ECO:0000256" key="3">
    <source>
        <dbReference type="ARBA" id="ARBA00022448"/>
    </source>
</evidence>
<name>A0A0U5G6K7_ASPCI</name>
<dbReference type="PROSITE" id="PS50850">
    <property type="entry name" value="MFS"/>
    <property type="match status" value="1"/>
</dbReference>
<proteinExistence type="inferred from homology"/>
<feature type="transmembrane region" description="Helical" evidence="9">
    <location>
        <begin position="232"/>
        <end position="254"/>
    </location>
</feature>
<feature type="transmembrane region" description="Helical" evidence="9">
    <location>
        <begin position="175"/>
        <end position="195"/>
    </location>
</feature>
<dbReference type="SUPFAM" id="SSF103473">
    <property type="entry name" value="MFS general substrate transporter"/>
    <property type="match status" value="1"/>
</dbReference>
<dbReference type="Gene3D" id="1.20.1250.20">
    <property type="entry name" value="MFS general substrate transporter like domains"/>
    <property type="match status" value="1"/>
</dbReference>
<dbReference type="InterPro" id="IPR003663">
    <property type="entry name" value="Sugar/inositol_transpt"/>
</dbReference>
<keyword evidence="5 9" id="KW-1133">Transmembrane helix</keyword>
<evidence type="ECO:0000256" key="1">
    <source>
        <dbReference type="ARBA" id="ARBA00004141"/>
    </source>
</evidence>
<dbReference type="InterPro" id="IPR020846">
    <property type="entry name" value="MFS_dom"/>
</dbReference>
<dbReference type="FunFam" id="1.20.1250.20:FF:000474">
    <property type="entry name" value="Sugar transporter, putative"/>
    <property type="match status" value="1"/>
</dbReference>
<evidence type="ECO:0000313" key="12">
    <source>
        <dbReference type="Proteomes" id="UP000054771"/>
    </source>
</evidence>
<sequence>MADEVGKEISPGAPVQATQQETPVSSIKKLDSEFVDTAEKGVAEHINLNKNTSAKIKNPLADLSEDQVLRDVGDFAQEHGLNDILPNLRKGSLIARDPENFRSVPGMAPDEVQVIQDETDHKWRQPRSLYFTIILCSIGAAVQGWDQTGSNGANLKMPEDLGIPETGPHAARNQWLVGVVNAAPYIASAVIGCWLSDPCNYYLGRRGAIFVSAIFCLISPFGQAVSQTWPQLFITRALLGIGMGLKASTIPIFCAENTPAAVRGGLVMCWQLWTAFGIFLGTTANLIVKDTGTIAWRLQMGSAFIPAIPLIIGVYMCPESPRWYIKKGRLREAYESLCRLRNTELQAARDLYYIYAQIKVEQEIAGEGNYLTRFVELFTIPRVRRATLASFTVMIAQQMCGINIVAFYSSTIFQQANASYSESLWASWGFGLVNFLFAFPAVWTIDTFGRRSLLLFTFPQMAWTLLAAGFSFYIPSESKAHLALIALFVFMFAAFYSPGEGPVPFTYSAEVFPLSHRGTYPSPYRKCQF</sequence>
<evidence type="ECO:0000256" key="6">
    <source>
        <dbReference type="ARBA" id="ARBA00023136"/>
    </source>
</evidence>
<keyword evidence="6 9" id="KW-0472">Membrane</keyword>
<evidence type="ECO:0000256" key="5">
    <source>
        <dbReference type="ARBA" id="ARBA00022989"/>
    </source>
</evidence>
<keyword evidence="11" id="KW-0762">Sugar transport</keyword>